<sequence length="245" mass="27165">MSSSKLAAPAHDWSEEELCFFNVSFNRISECREFFGIDDLPDPAPSIMGPILEYTTMKDWQQHCPHSDKRSPALSLVMSGQRMEFHGDHGIVSVLSNTAPRVNIPICVTATDFAHATQLPPVTDFDRRMGARVVGYAVATFQMVNAQREERGMPPLLEALITGVAWFGSSPAFLKVQATKDLSDAVAAGARPSTSTVVDVYLPPMTHEDKRYCEAFGKLISQDVYGLLFDSEAYKTMHRLTEDET</sequence>
<proteinExistence type="predicted"/>
<evidence type="ECO:0000313" key="2">
    <source>
        <dbReference type="Proteomes" id="UP000256964"/>
    </source>
</evidence>
<accession>A0A371DQP3</accession>
<name>A0A371DQP3_9APHY</name>
<evidence type="ECO:0000313" key="1">
    <source>
        <dbReference type="EMBL" id="RDX54842.1"/>
    </source>
</evidence>
<dbReference type="AlphaFoldDB" id="A0A371DQP3"/>
<dbReference type="EMBL" id="KZ857383">
    <property type="protein sequence ID" value="RDX54842.1"/>
    <property type="molecule type" value="Genomic_DNA"/>
</dbReference>
<gene>
    <name evidence="1" type="ORF">OH76DRAFT_1414979</name>
</gene>
<organism evidence="1 2">
    <name type="scientific">Lentinus brumalis</name>
    <dbReference type="NCBI Taxonomy" id="2498619"/>
    <lineage>
        <taxon>Eukaryota</taxon>
        <taxon>Fungi</taxon>
        <taxon>Dikarya</taxon>
        <taxon>Basidiomycota</taxon>
        <taxon>Agaricomycotina</taxon>
        <taxon>Agaricomycetes</taxon>
        <taxon>Polyporales</taxon>
        <taxon>Polyporaceae</taxon>
        <taxon>Lentinus</taxon>
    </lineage>
</organism>
<dbReference type="STRING" id="139420.A0A371DQP3"/>
<keyword evidence="2" id="KW-1185">Reference proteome</keyword>
<reference evidence="1 2" key="1">
    <citation type="journal article" date="2018" name="Biotechnol. Biofuels">
        <title>Integrative visual omics of the white-rot fungus Polyporus brumalis exposes the biotechnological potential of its oxidative enzymes for delignifying raw plant biomass.</title>
        <authorList>
            <person name="Miyauchi S."/>
            <person name="Rancon A."/>
            <person name="Drula E."/>
            <person name="Hage H."/>
            <person name="Chaduli D."/>
            <person name="Favel A."/>
            <person name="Grisel S."/>
            <person name="Henrissat B."/>
            <person name="Herpoel-Gimbert I."/>
            <person name="Ruiz-Duenas F.J."/>
            <person name="Chevret D."/>
            <person name="Hainaut M."/>
            <person name="Lin J."/>
            <person name="Wang M."/>
            <person name="Pangilinan J."/>
            <person name="Lipzen A."/>
            <person name="Lesage-Meessen L."/>
            <person name="Navarro D."/>
            <person name="Riley R."/>
            <person name="Grigoriev I.V."/>
            <person name="Zhou S."/>
            <person name="Raouche S."/>
            <person name="Rosso M.N."/>
        </authorList>
    </citation>
    <scope>NUCLEOTIDE SEQUENCE [LARGE SCALE GENOMIC DNA]</scope>
    <source>
        <strain evidence="1 2">BRFM 1820</strain>
    </source>
</reference>
<dbReference type="Proteomes" id="UP000256964">
    <property type="component" value="Unassembled WGS sequence"/>
</dbReference>
<protein>
    <submittedName>
        <fullName evidence="1">Uncharacterized protein</fullName>
    </submittedName>
</protein>